<dbReference type="InterPro" id="IPR007737">
    <property type="entry name" value="Mga_HTH"/>
</dbReference>
<dbReference type="PROSITE" id="PS51094">
    <property type="entry name" value="PTS_EIIA_TYPE_2"/>
    <property type="match status" value="1"/>
</dbReference>
<evidence type="ECO:0000256" key="1">
    <source>
        <dbReference type="ARBA" id="ARBA00022679"/>
    </source>
</evidence>
<feature type="domain" description="PRD" evidence="8">
    <location>
        <begin position="288"/>
        <end position="395"/>
    </location>
</feature>
<dbReference type="InterPro" id="IPR036388">
    <property type="entry name" value="WH-like_DNA-bd_sf"/>
</dbReference>
<dbReference type="Proteomes" id="UP001208364">
    <property type="component" value="Unassembled WGS sequence"/>
</dbReference>
<evidence type="ECO:0000256" key="2">
    <source>
        <dbReference type="ARBA" id="ARBA00022737"/>
    </source>
</evidence>
<dbReference type="InterPro" id="IPR013196">
    <property type="entry name" value="HTH_11"/>
</dbReference>
<comment type="caution">
    <text evidence="9">The sequence shown here is derived from an EMBL/GenBank/DDBJ whole genome shotgun (WGS) entry which is preliminary data.</text>
</comment>
<accession>A0ABT2SX92</accession>
<dbReference type="SUPFAM" id="SSF46785">
    <property type="entry name" value="Winged helix' DNA-binding domain"/>
    <property type="match status" value="1"/>
</dbReference>
<feature type="domain" description="PRD" evidence="8">
    <location>
        <begin position="182"/>
        <end position="287"/>
    </location>
</feature>
<evidence type="ECO:0000313" key="9">
    <source>
        <dbReference type="EMBL" id="MCU6739463.1"/>
    </source>
</evidence>
<keyword evidence="3" id="KW-0805">Transcription regulation</keyword>
<keyword evidence="4" id="KW-0010">Activator</keyword>
<evidence type="ECO:0000259" key="7">
    <source>
        <dbReference type="PROSITE" id="PS51099"/>
    </source>
</evidence>
<dbReference type="SUPFAM" id="SSF55804">
    <property type="entry name" value="Phoshotransferase/anion transport protein"/>
    <property type="match status" value="1"/>
</dbReference>
<dbReference type="Pfam" id="PF00874">
    <property type="entry name" value="PRD"/>
    <property type="match status" value="1"/>
</dbReference>
<protein>
    <submittedName>
        <fullName evidence="9">PTS sugar transporter subunit IIA</fullName>
    </submittedName>
</protein>
<evidence type="ECO:0000256" key="4">
    <source>
        <dbReference type="ARBA" id="ARBA00023159"/>
    </source>
</evidence>
<dbReference type="Gene3D" id="3.40.50.2300">
    <property type="match status" value="1"/>
</dbReference>
<keyword evidence="2" id="KW-0677">Repeat</keyword>
<dbReference type="InterPro" id="IPR036634">
    <property type="entry name" value="PRD_sf"/>
</dbReference>
<dbReference type="InterPro" id="IPR036095">
    <property type="entry name" value="PTS_EIIB-like_sf"/>
</dbReference>
<dbReference type="RefSeq" id="WP_147580779.1">
    <property type="nucleotide sequence ID" value="NZ_JAOQJR010000017.1"/>
</dbReference>
<feature type="domain" description="PTS EIIB type-2" evidence="7">
    <location>
        <begin position="396"/>
        <end position="486"/>
    </location>
</feature>
<evidence type="ECO:0000256" key="5">
    <source>
        <dbReference type="ARBA" id="ARBA00023163"/>
    </source>
</evidence>
<dbReference type="SUPFAM" id="SSF52794">
    <property type="entry name" value="PTS system IIB component-like"/>
    <property type="match status" value="1"/>
</dbReference>
<keyword evidence="10" id="KW-1185">Reference proteome</keyword>
<dbReference type="Gene3D" id="3.40.930.10">
    <property type="entry name" value="Mannitol-specific EII, Chain A"/>
    <property type="match status" value="1"/>
</dbReference>
<proteinExistence type="predicted"/>
<dbReference type="InterPro" id="IPR016152">
    <property type="entry name" value="PTrfase/Anion_transptr"/>
</dbReference>
<sequence>MKTRQLKILNYLLVQDDYVPAQILADKFDVTPKTIYIDINVLRDELKSYNLEIDKRPYRGIKVIGKKQDINKALEKANTLKEIETDNKFDIDVRRRNLFINIIVKGKGVSLQNIAEEYYVSKTAILNDLDYLTKSYLKQFHVSFKTTDKKIIAVGSEFNIQSAAIDYLLNTITFHKVPFVDFFGNDLYDLILEVFNDIISFNNIQITDYYKNAFTVTLLVFIYRNKHGYHIGDEEYINTDGMLFISDYPFVQRIIEYLEEKADIHLTGEDKIILTKYLASYRMTKIDVDKSKYHLLINEIINRLEKTENIVISNRDELEKQLYQHIPAMIMRLKNGVNIVNPILCEIKTRYLPLFTVSWYVLSIIESTFDCILTDDEVSFITIYFQIAINKSAVSHKILVICPYGIASSKYIVNRLRSVLPKYDDIQSCSLSNLKQINMNNVDLIISTTSEYFNSQIPVVKVSPFLDNIDYANIFDVYAKNVFIKTPRLNETIKSNKIKLSTLKKYIKPKYLFFKSALNSKKECMDFMIDILQQNKAVKSGFRESVYKREELGDTVLENSVALPHGDPATVINTSIIIMTLTNPIKWGNNYVDMIVMLAVPNNMESEFNQIVLEIYDLVSNKNIINEIKKIANRADFINSLKE</sequence>
<keyword evidence="1" id="KW-0808">Transferase</keyword>
<feature type="domain" description="PTS EIIA type-2" evidence="6">
    <location>
        <begin position="505"/>
        <end position="643"/>
    </location>
</feature>
<name>A0ABT2SX92_9FIRM</name>
<keyword evidence="9" id="KW-0813">Transport</keyword>
<dbReference type="CDD" id="cd05568">
    <property type="entry name" value="PTS_IIB_bgl_like"/>
    <property type="match status" value="1"/>
</dbReference>
<dbReference type="Pfam" id="PF08279">
    <property type="entry name" value="HTH_11"/>
    <property type="match status" value="1"/>
</dbReference>
<dbReference type="SUPFAM" id="SSF63520">
    <property type="entry name" value="PTS-regulatory domain, PRD"/>
    <property type="match status" value="2"/>
</dbReference>
<dbReference type="PANTHER" id="PTHR30185">
    <property type="entry name" value="CRYPTIC BETA-GLUCOSIDE BGL OPERON ANTITERMINATOR"/>
    <property type="match status" value="1"/>
</dbReference>
<reference evidence="9 10" key="1">
    <citation type="journal article" date="2021" name="ISME Commun">
        <title>Automated analysis of genomic sequences facilitates high-throughput and comprehensive description of bacteria.</title>
        <authorList>
            <person name="Hitch T.C.A."/>
        </authorList>
    </citation>
    <scope>NUCLEOTIDE SEQUENCE [LARGE SCALE GENOMIC DNA]</scope>
    <source>
        <strain evidence="9 10">H4_15</strain>
    </source>
</reference>
<dbReference type="Pfam" id="PF00359">
    <property type="entry name" value="PTS_EIIA_2"/>
    <property type="match status" value="1"/>
</dbReference>
<dbReference type="PANTHER" id="PTHR30185:SF18">
    <property type="entry name" value="TRANSCRIPTIONAL REGULATOR MTLR"/>
    <property type="match status" value="1"/>
</dbReference>
<dbReference type="InterPro" id="IPR011608">
    <property type="entry name" value="PRD"/>
</dbReference>
<dbReference type="InterPro" id="IPR013011">
    <property type="entry name" value="PTS_EIIB_2"/>
</dbReference>
<dbReference type="Gene3D" id="1.10.10.10">
    <property type="entry name" value="Winged helix-like DNA-binding domain superfamily/Winged helix DNA-binding domain"/>
    <property type="match status" value="1"/>
</dbReference>
<keyword evidence="5" id="KW-0804">Transcription</keyword>
<gene>
    <name evidence="9" type="ORF">OCV55_12470</name>
</gene>
<dbReference type="Gene3D" id="1.10.1790.10">
    <property type="entry name" value="PRD domain"/>
    <property type="match status" value="1"/>
</dbReference>
<dbReference type="PROSITE" id="PS51372">
    <property type="entry name" value="PRD_2"/>
    <property type="match status" value="2"/>
</dbReference>
<keyword evidence="9" id="KW-0762">Sugar transport</keyword>
<dbReference type="InterPro" id="IPR050661">
    <property type="entry name" value="BglG_antiterminators"/>
</dbReference>
<dbReference type="PROSITE" id="PS51099">
    <property type="entry name" value="PTS_EIIB_TYPE_2"/>
    <property type="match status" value="1"/>
</dbReference>
<evidence type="ECO:0000259" key="6">
    <source>
        <dbReference type="PROSITE" id="PS51094"/>
    </source>
</evidence>
<dbReference type="InterPro" id="IPR002178">
    <property type="entry name" value="PTS_EIIA_type-2_dom"/>
</dbReference>
<dbReference type="EMBL" id="JAOQJR010000017">
    <property type="protein sequence ID" value="MCU6739463.1"/>
    <property type="molecule type" value="Genomic_DNA"/>
</dbReference>
<evidence type="ECO:0000256" key="3">
    <source>
        <dbReference type="ARBA" id="ARBA00023015"/>
    </source>
</evidence>
<dbReference type="Pfam" id="PF05043">
    <property type="entry name" value="Mga"/>
    <property type="match status" value="1"/>
</dbReference>
<dbReference type="CDD" id="cd00211">
    <property type="entry name" value="PTS_IIA_fru"/>
    <property type="match status" value="1"/>
</dbReference>
<dbReference type="InterPro" id="IPR036390">
    <property type="entry name" value="WH_DNA-bd_sf"/>
</dbReference>
<evidence type="ECO:0000313" key="10">
    <source>
        <dbReference type="Proteomes" id="UP001208364"/>
    </source>
</evidence>
<organism evidence="9 10">
    <name type="scientific">[Clostridium] ammoniilyticum</name>
    <dbReference type="NCBI Taxonomy" id="2981784"/>
    <lineage>
        <taxon>Bacteria</taxon>
        <taxon>Bacillati</taxon>
        <taxon>Bacillota</taxon>
        <taxon>Erysipelotrichia</taxon>
        <taxon>Erysipelotrichales</taxon>
        <taxon>Coprobacillaceae</taxon>
        <taxon>Faecalibacillus</taxon>
    </lineage>
</organism>
<evidence type="ECO:0000259" key="8">
    <source>
        <dbReference type="PROSITE" id="PS51372"/>
    </source>
</evidence>